<proteinExistence type="predicted"/>
<accession>A0A0A8ZPX1</accession>
<name>A0A0A8ZPX1_ARUDO</name>
<dbReference type="AlphaFoldDB" id="A0A0A8ZPX1"/>
<sequence length="25" mass="3059">MSNELPWSDMSHKYCLESRFQLQND</sequence>
<dbReference type="EMBL" id="GBRH01256441">
    <property type="protein sequence ID" value="JAD41454.1"/>
    <property type="molecule type" value="Transcribed_RNA"/>
</dbReference>
<reference evidence="1" key="1">
    <citation type="submission" date="2014-09" db="EMBL/GenBank/DDBJ databases">
        <authorList>
            <person name="Magalhaes I.L.F."/>
            <person name="Oliveira U."/>
            <person name="Santos F.R."/>
            <person name="Vidigal T.H.D.A."/>
            <person name="Brescovit A.D."/>
            <person name="Santos A.J."/>
        </authorList>
    </citation>
    <scope>NUCLEOTIDE SEQUENCE</scope>
    <source>
        <tissue evidence="1">Shoot tissue taken approximately 20 cm above the soil surface</tissue>
    </source>
</reference>
<evidence type="ECO:0000313" key="1">
    <source>
        <dbReference type="EMBL" id="JAD41454.1"/>
    </source>
</evidence>
<protein>
    <submittedName>
        <fullName evidence="1">Uncharacterized protein</fullName>
    </submittedName>
</protein>
<reference evidence="1" key="2">
    <citation type="journal article" date="2015" name="Data Brief">
        <title>Shoot transcriptome of the giant reed, Arundo donax.</title>
        <authorList>
            <person name="Barrero R.A."/>
            <person name="Guerrero F.D."/>
            <person name="Moolhuijzen P."/>
            <person name="Goolsby J.A."/>
            <person name="Tidwell J."/>
            <person name="Bellgard S.E."/>
            <person name="Bellgard M.I."/>
        </authorList>
    </citation>
    <scope>NUCLEOTIDE SEQUENCE</scope>
    <source>
        <tissue evidence="1">Shoot tissue taken approximately 20 cm above the soil surface</tissue>
    </source>
</reference>
<organism evidence="1">
    <name type="scientific">Arundo donax</name>
    <name type="common">Giant reed</name>
    <name type="synonym">Donax arundinaceus</name>
    <dbReference type="NCBI Taxonomy" id="35708"/>
    <lineage>
        <taxon>Eukaryota</taxon>
        <taxon>Viridiplantae</taxon>
        <taxon>Streptophyta</taxon>
        <taxon>Embryophyta</taxon>
        <taxon>Tracheophyta</taxon>
        <taxon>Spermatophyta</taxon>
        <taxon>Magnoliopsida</taxon>
        <taxon>Liliopsida</taxon>
        <taxon>Poales</taxon>
        <taxon>Poaceae</taxon>
        <taxon>PACMAD clade</taxon>
        <taxon>Arundinoideae</taxon>
        <taxon>Arundineae</taxon>
        <taxon>Arundo</taxon>
    </lineage>
</organism>